<dbReference type="GO" id="GO:0046872">
    <property type="term" value="F:metal ion binding"/>
    <property type="evidence" value="ECO:0007669"/>
    <property type="project" value="UniProtKB-KW"/>
</dbReference>
<dbReference type="GO" id="GO:0046491">
    <property type="term" value="P:L-methylmalonyl-CoA metabolic process"/>
    <property type="evidence" value="ECO:0007669"/>
    <property type="project" value="TreeGrafter"/>
</dbReference>
<feature type="domain" description="VOC" evidence="2">
    <location>
        <begin position="4"/>
        <end position="132"/>
    </location>
</feature>
<keyword evidence="4" id="KW-1185">Reference proteome</keyword>
<dbReference type="SUPFAM" id="SSF54593">
    <property type="entry name" value="Glyoxalase/Bleomycin resistance protein/Dihydroxybiphenyl dioxygenase"/>
    <property type="match status" value="1"/>
</dbReference>
<dbReference type="PROSITE" id="PS51819">
    <property type="entry name" value="VOC"/>
    <property type="match status" value="1"/>
</dbReference>
<evidence type="ECO:0000313" key="4">
    <source>
        <dbReference type="Proteomes" id="UP000239814"/>
    </source>
</evidence>
<evidence type="ECO:0000256" key="1">
    <source>
        <dbReference type="ARBA" id="ARBA00022723"/>
    </source>
</evidence>
<protein>
    <submittedName>
        <fullName evidence="3">Bleomycin resistance protein</fullName>
    </submittedName>
</protein>
<dbReference type="InterPro" id="IPR004360">
    <property type="entry name" value="Glyas_Fos-R_dOase_dom"/>
</dbReference>
<dbReference type="EMBL" id="CP027433">
    <property type="protein sequence ID" value="AVM00075.1"/>
    <property type="molecule type" value="Genomic_DNA"/>
</dbReference>
<dbReference type="InterPro" id="IPR051785">
    <property type="entry name" value="MMCE/EMCE_epimerase"/>
</dbReference>
<dbReference type="AlphaFoldDB" id="A0A2S0KEH3"/>
<proteinExistence type="predicted"/>
<dbReference type="KEGG" id="git:C6V83_07115"/>
<evidence type="ECO:0000259" key="2">
    <source>
        <dbReference type="PROSITE" id="PS51819"/>
    </source>
</evidence>
<dbReference type="Pfam" id="PF00903">
    <property type="entry name" value="Glyoxalase"/>
    <property type="match status" value="1"/>
</dbReference>
<name>A0A2S0KEH3_9ACTN</name>
<organism evidence="3 4">
    <name type="scientific">Gordonia iterans</name>
    <dbReference type="NCBI Taxonomy" id="1004901"/>
    <lineage>
        <taxon>Bacteria</taxon>
        <taxon>Bacillati</taxon>
        <taxon>Actinomycetota</taxon>
        <taxon>Actinomycetes</taxon>
        <taxon>Mycobacteriales</taxon>
        <taxon>Gordoniaceae</taxon>
        <taxon>Gordonia</taxon>
    </lineage>
</organism>
<accession>A0A2S0KEH3</accession>
<gene>
    <name evidence="3" type="ORF">C6V83_07115</name>
</gene>
<keyword evidence="1" id="KW-0479">Metal-binding</keyword>
<dbReference type="OrthoDB" id="9794917at2"/>
<sequence length="134" mass="14429">MNLSLATCFVQVADPDAALTFYRDALGLEVRNDGRQGEFSWTTVGSPDQPDVGIVLTNHVNGSPEDVDQVRRLVAKGALGGLHLSSPDLEAAFRRLCEHGAEIVSEPANQPWGSRDCAVRDPAGNLVRIYQAEA</sequence>
<dbReference type="InterPro" id="IPR029068">
    <property type="entry name" value="Glyas_Bleomycin-R_OHBP_Dase"/>
</dbReference>
<dbReference type="PANTHER" id="PTHR43048">
    <property type="entry name" value="METHYLMALONYL-COA EPIMERASE"/>
    <property type="match status" value="1"/>
</dbReference>
<dbReference type="InterPro" id="IPR037523">
    <property type="entry name" value="VOC_core"/>
</dbReference>
<evidence type="ECO:0000313" key="3">
    <source>
        <dbReference type="EMBL" id="AVM00075.1"/>
    </source>
</evidence>
<dbReference type="PANTHER" id="PTHR43048:SF4">
    <property type="entry name" value="RING-CLEAVING DIOXYGENASE-RELATED"/>
    <property type="match status" value="1"/>
</dbReference>
<dbReference type="Proteomes" id="UP000239814">
    <property type="component" value="Chromosome"/>
</dbReference>
<dbReference type="RefSeq" id="WP_105941806.1">
    <property type="nucleotide sequence ID" value="NZ_CP027433.1"/>
</dbReference>
<reference evidence="3 4" key="1">
    <citation type="submission" date="2018-03" db="EMBL/GenBank/DDBJ databases">
        <title>Characteristics and genome of n-alkane degrading marine bacteria Gordonia iterans isolated from crude oil contaminated in Tae-an, South Korea.</title>
        <authorList>
            <person name="Lee S.-S."/>
            <person name="Kim H."/>
        </authorList>
    </citation>
    <scope>NUCLEOTIDE SEQUENCE [LARGE SCALE GENOMIC DNA]</scope>
    <source>
        <strain evidence="3 4">Co17</strain>
    </source>
</reference>
<dbReference type="Gene3D" id="3.10.180.10">
    <property type="entry name" value="2,3-Dihydroxybiphenyl 1,2-Dioxygenase, domain 1"/>
    <property type="match status" value="1"/>
</dbReference>
<dbReference type="GO" id="GO:0004493">
    <property type="term" value="F:methylmalonyl-CoA epimerase activity"/>
    <property type="evidence" value="ECO:0007669"/>
    <property type="project" value="TreeGrafter"/>
</dbReference>